<dbReference type="CDD" id="cd16433">
    <property type="entry name" value="CheB"/>
    <property type="match status" value="1"/>
</dbReference>
<feature type="active site" evidence="4">
    <location>
        <position position="133"/>
    </location>
</feature>
<dbReference type="EMBL" id="FNBN01000007">
    <property type="protein sequence ID" value="SDG88657.1"/>
    <property type="molecule type" value="Genomic_DNA"/>
</dbReference>
<name>A0A1G7XWX4_CHIFI</name>
<dbReference type="InterPro" id="IPR035909">
    <property type="entry name" value="CheB_C"/>
</dbReference>
<evidence type="ECO:0000256" key="4">
    <source>
        <dbReference type="PROSITE-ProRule" id="PRU00050"/>
    </source>
</evidence>
<dbReference type="PROSITE" id="PS50122">
    <property type="entry name" value="CHEB"/>
    <property type="match status" value="1"/>
</dbReference>
<feature type="domain" description="CheB-type methylesterase" evidence="5">
    <location>
        <begin position="1"/>
        <end position="180"/>
    </location>
</feature>
<dbReference type="PANTHER" id="PTHR42872:SF6">
    <property type="entry name" value="PROTEIN-GLUTAMATE METHYLESTERASE_PROTEIN-GLUTAMINE GLUTAMINASE"/>
    <property type="match status" value="1"/>
</dbReference>
<keyword evidence="4" id="KW-0145">Chemotaxis</keyword>
<dbReference type="EC" id="3.1.1.61" evidence="2"/>
<dbReference type="STRING" id="104663.SAMN04488121_107116"/>
<organism evidence="6 7">
    <name type="scientific">Chitinophaga filiformis</name>
    <name type="common">Myxococcus filiformis</name>
    <name type="synonym">Flexibacter filiformis</name>
    <dbReference type="NCBI Taxonomy" id="104663"/>
    <lineage>
        <taxon>Bacteria</taxon>
        <taxon>Pseudomonadati</taxon>
        <taxon>Bacteroidota</taxon>
        <taxon>Chitinophagia</taxon>
        <taxon>Chitinophagales</taxon>
        <taxon>Chitinophagaceae</taxon>
        <taxon>Chitinophaga</taxon>
    </lineage>
</organism>
<evidence type="ECO:0000313" key="6">
    <source>
        <dbReference type="EMBL" id="SDG88657.1"/>
    </source>
</evidence>
<sequence length="189" mass="20525">MKSLPTLLVIGGSAGSLEVLMQLLPELKMDWPLAMIIVLHRKADSETLLSDLLSTKTCLCVKEAEEKDILLAGCIYVAPADYHLLIEPDGSLTLDASEKVHYSRPSIDVTFISAAEACGDRLYCLLLSGANMDGAEGLQIVHELGGFTAVQDPETAEASFMPKCAISTAKVDKVLNIREMIDFVRDLKE</sequence>
<comment type="catalytic activity">
    <reaction evidence="3">
        <text>[protein]-L-glutamate 5-O-methyl ester + H2O = L-glutamyl-[protein] + methanol + H(+)</text>
        <dbReference type="Rhea" id="RHEA:23236"/>
        <dbReference type="Rhea" id="RHEA-COMP:10208"/>
        <dbReference type="Rhea" id="RHEA-COMP:10311"/>
        <dbReference type="ChEBI" id="CHEBI:15377"/>
        <dbReference type="ChEBI" id="CHEBI:15378"/>
        <dbReference type="ChEBI" id="CHEBI:17790"/>
        <dbReference type="ChEBI" id="CHEBI:29973"/>
        <dbReference type="ChEBI" id="CHEBI:82795"/>
        <dbReference type="EC" id="3.1.1.61"/>
    </reaction>
</comment>
<protein>
    <recommendedName>
        <fullName evidence="2">protein-glutamate methylesterase</fullName>
        <ecNumber evidence="2">3.1.1.61</ecNumber>
    </recommendedName>
</protein>
<dbReference type="OrthoDB" id="1524092at2"/>
<evidence type="ECO:0000256" key="2">
    <source>
        <dbReference type="ARBA" id="ARBA00039140"/>
    </source>
</evidence>
<evidence type="ECO:0000259" key="5">
    <source>
        <dbReference type="PROSITE" id="PS50122"/>
    </source>
</evidence>
<dbReference type="SUPFAM" id="SSF52738">
    <property type="entry name" value="Methylesterase CheB, C-terminal domain"/>
    <property type="match status" value="1"/>
</dbReference>
<reference evidence="6 7" key="1">
    <citation type="submission" date="2016-10" db="EMBL/GenBank/DDBJ databases">
        <authorList>
            <person name="de Groot N.N."/>
        </authorList>
    </citation>
    <scope>NUCLEOTIDE SEQUENCE [LARGE SCALE GENOMIC DNA]</scope>
    <source>
        <strain evidence="6 7">DSM 527</strain>
    </source>
</reference>
<keyword evidence="1 4" id="KW-0378">Hydrolase</keyword>
<dbReference type="GO" id="GO:0000156">
    <property type="term" value="F:phosphorelay response regulator activity"/>
    <property type="evidence" value="ECO:0007669"/>
    <property type="project" value="InterPro"/>
</dbReference>
<dbReference type="Proteomes" id="UP000199045">
    <property type="component" value="Unassembled WGS sequence"/>
</dbReference>
<dbReference type="GO" id="GO:0008984">
    <property type="term" value="F:protein-glutamate methylesterase activity"/>
    <property type="evidence" value="ECO:0007669"/>
    <property type="project" value="UniProtKB-EC"/>
</dbReference>
<evidence type="ECO:0000256" key="3">
    <source>
        <dbReference type="ARBA" id="ARBA00048267"/>
    </source>
</evidence>
<gene>
    <name evidence="6" type="ORF">SAMN04488121_107116</name>
</gene>
<feature type="active site" evidence="4">
    <location>
        <position position="13"/>
    </location>
</feature>
<dbReference type="PANTHER" id="PTHR42872">
    <property type="entry name" value="PROTEIN-GLUTAMATE METHYLESTERASE/PROTEIN-GLUTAMINE GLUTAMINASE"/>
    <property type="match status" value="1"/>
</dbReference>
<accession>A0A1G7XWX4</accession>
<feature type="active site" evidence="4">
    <location>
        <position position="40"/>
    </location>
</feature>
<evidence type="ECO:0000256" key="1">
    <source>
        <dbReference type="ARBA" id="ARBA00022801"/>
    </source>
</evidence>
<dbReference type="RefSeq" id="WP_089835667.1">
    <property type="nucleotide sequence ID" value="NZ_FNBN01000007.1"/>
</dbReference>
<proteinExistence type="predicted"/>
<dbReference type="GO" id="GO:0006935">
    <property type="term" value="P:chemotaxis"/>
    <property type="evidence" value="ECO:0007669"/>
    <property type="project" value="UniProtKB-UniRule"/>
</dbReference>
<dbReference type="Gene3D" id="3.40.50.180">
    <property type="entry name" value="Methylesterase CheB, C-terminal domain"/>
    <property type="match status" value="1"/>
</dbReference>
<dbReference type="AlphaFoldDB" id="A0A1G7XWX4"/>
<evidence type="ECO:0000313" key="7">
    <source>
        <dbReference type="Proteomes" id="UP000199045"/>
    </source>
</evidence>
<dbReference type="GO" id="GO:0005737">
    <property type="term" value="C:cytoplasm"/>
    <property type="evidence" value="ECO:0007669"/>
    <property type="project" value="InterPro"/>
</dbReference>
<dbReference type="InterPro" id="IPR000673">
    <property type="entry name" value="Sig_transdc_resp-reg_Me-estase"/>
</dbReference>
<dbReference type="Pfam" id="PF01339">
    <property type="entry name" value="CheB_methylest"/>
    <property type="match status" value="1"/>
</dbReference>